<protein>
    <submittedName>
        <fullName evidence="2">Uncharacterized protein</fullName>
    </submittedName>
</protein>
<accession>A0A251RVV7</accession>
<dbReference type="AlphaFoldDB" id="A0A251RVV7"/>
<reference evidence="3" key="1">
    <citation type="journal article" date="2017" name="Nature">
        <title>The sunflower genome provides insights into oil metabolism, flowering and Asterid evolution.</title>
        <authorList>
            <person name="Badouin H."/>
            <person name="Gouzy J."/>
            <person name="Grassa C.J."/>
            <person name="Murat F."/>
            <person name="Staton S.E."/>
            <person name="Cottret L."/>
            <person name="Lelandais-Briere C."/>
            <person name="Owens G.L."/>
            <person name="Carrere S."/>
            <person name="Mayjonade B."/>
            <person name="Legrand L."/>
            <person name="Gill N."/>
            <person name="Kane N.C."/>
            <person name="Bowers J.E."/>
            <person name="Hubner S."/>
            <person name="Bellec A."/>
            <person name="Berard A."/>
            <person name="Berges H."/>
            <person name="Blanchet N."/>
            <person name="Boniface M.C."/>
            <person name="Brunel D."/>
            <person name="Catrice O."/>
            <person name="Chaidir N."/>
            <person name="Claudel C."/>
            <person name="Donnadieu C."/>
            <person name="Faraut T."/>
            <person name="Fievet G."/>
            <person name="Helmstetter N."/>
            <person name="King M."/>
            <person name="Knapp S.J."/>
            <person name="Lai Z."/>
            <person name="Le Paslier M.C."/>
            <person name="Lippi Y."/>
            <person name="Lorenzon L."/>
            <person name="Mandel J.R."/>
            <person name="Marage G."/>
            <person name="Marchand G."/>
            <person name="Marquand E."/>
            <person name="Bret-Mestries E."/>
            <person name="Morien E."/>
            <person name="Nambeesan S."/>
            <person name="Nguyen T."/>
            <person name="Pegot-Espagnet P."/>
            <person name="Pouilly N."/>
            <person name="Raftis F."/>
            <person name="Sallet E."/>
            <person name="Schiex T."/>
            <person name="Thomas J."/>
            <person name="Vandecasteele C."/>
            <person name="Vares D."/>
            <person name="Vear F."/>
            <person name="Vautrin S."/>
            <person name="Crespi M."/>
            <person name="Mangin B."/>
            <person name="Burke J.M."/>
            <person name="Salse J."/>
            <person name="Munos S."/>
            <person name="Vincourt P."/>
            <person name="Rieseberg L.H."/>
            <person name="Langlade N.B."/>
        </authorList>
    </citation>
    <scope>NUCLEOTIDE SEQUENCE [LARGE SCALE GENOMIC DNA]</scope>
    <source>
        <strain evidence="3">cv. SF193</strain>
    </source>
</reference>
<sequence length="54" mass="6085">MGTFCNLQYWFLVPATTLLPLYLHITVSIIHTHSKLLTNKNDGTPTPIRDPGMC</sequence>
<keyword evidence="1" id="KW-0812">Transmembrane</keyword>
<dbReference type="InParanoid" id="A0A251RVV7"/>
<keyword evidence="1" id="KW-0472">Membrane</keyword>
<keyword evidence="1" id="KW-1133">Transmembrane helix</keyword>
<evidence type="ECO:0000256" key="1">
    <source>
        <dbReference type="SAM" id="Phobius"/>
    </source>
</evidence>
<feature type="transmembrane region" description="Helical" evidence="1">
    <location>
        <begin position="12"/>
        <end position="30"/>
    </location>
</feature>
<dbReference type="EMBL" id="CM007905">
    <property type="protein sequence ID" value="OTF90518.1"/>
    <property type="molecule type" value="Genomic_DNA"/>
</dbReference>
<name>A0A251RVV7_HELAN</name>
<keyword evidence="3" id="KW-1185">Reference proteome</keyword>
<gene>
    <name evidence="2" type="ORF">HannXRQ_Chr16g0500511</name>
</gene>
<organism evidence="2 3">
    <name type="scientific">Helianthus annuus</name>
    <name type="common">Common sunflower</name>
    <dbReference type="NCBI Taxonomy" id="4232"/>
    <lineage>
        <taxon>Eukaryota</taxon>
        <taxon>Viridiplantae</taxon>
        <taxon>Streptophyta</taxon>
        <taxon>Embryophyta</taxon>
        <taxon>Tracheophyta</taxon>
        <taxon>Spermatophyta</taxon>
        <taxon>Magnoliopsida</taxon>
        <taxon>eudicotyledons</taxon>
        <taxon>Gunneridae</taxon>
        <taxon>Pentapetalae</taxon>
        <taxon>asterids</taxon>
        <taxon>campanulids</taxon>
        <taxon>Asterales</taxon>
        <taxon>Asteraceae</taxon>
        <taxon>Asteroideae</taxon>
        <taxon>Heliantheae alliance</taxon>
        <taxon>Heliantheae</taxon>
        <taxon>Helianthus</taxon>
    </lineage>
</organism>
<dbReference type="Proteomes" id="UP000215914">
    <property type="component" value="Chromosome 16"/>
</dbReference>
<evidence type="ECO:0000313" key="3">
    <source>
        <dbReference type="Proteomes" id="UP000215914"/>
    </source>
</evidence>
<proteinExistence type="predicted"/>
<evidence type="ECO:0000313" key="2">
    <source>
        <dbReference type="EMBL" id="OTF90518.1"/>
    </source>
</evidence>